<feature type="domain" description="C2H2-type" evidence="7">
    <location>
        <begin position="286"/>
        <end position="308"/>
    </location>
</feature>
<dbReference type="InterPro" id="IPR022755">
    <property type="entry name" value="Znf_C2H2_jaz"/>
</dbReference>
<keyword evidence="9" id="KW-1185">Reference proteome</keyword>
<evidence type="ECO:0000259" key="7">
    <source>
        <dbReference type="PROSITE" id="PS00028"/>
    </source>
</evidence>
<dbReference type="EMBL" id="KV454013">
    <property type="protein sequence ID" value="ODV96175.1"/>
    <property type="molecule type" value="Genomic_DNA"/>
</dbReference>
<reference evidence="9" key="1">
    <citation type="submission" date="2016-05" db="EMBL/GenBank/DDBJ databases">
        <title>Comparative genomics of biotechnologically important yeasts.</title>
        <authorList>
            <consortium name="DOE Joint Genome Institute"/>
            <person name="Riley R."/>
            <person name="Haridas S."/>
            <person name="Wolfe K.H."/>
            <person name="Lopes M.R."/>
            <person name="Hittinger C.T."/>
            <person name="Goker M."/>
            <person name="Salamov A."/>
            <person name="Wisecaver J."/>
            <person name="Long T.M."/>
            <person name="Aerts A.L."/>
            <person name="Barry K."/>
            <person name="Choi C."/>
            <person name="Clum A."/>
            <person name="Coughlan A.Y."/>
            <person name="Deshpande S."/>
            <person name="Douglass A.P."/>
            <person name="Hanson S.J."/>
            <person name="Klenk H.-P."/>
            <person name="Labutti K."/>
            <person name="Lapidus A."/>
            <person name="Lindquist E."/>
            <person name="Lipzen A."/>
            <person name="Meier-Kolthoff J.P."/>
            <person name="Ohm R.A."/>
            <person name="Otillar R.P."/>
            <person name="Pangilinan J."/>
            <person name="Peng Y."/>
            <person name="Rokas A."/>
            <person name="Rosa C.A."/>
            <person name="Scheuner C."/>
            <person name="Sibirny A.A."/>
            <person name="Slot J.C."/>
            <person name="Stielow J.B."/>
            <person name="Sun H."/>
            <person name="Kurtzman C.P."/>
            <person name="Blackwell M."/>
            <person name="Grigoriev I.V."/>
            <person name="Jeffries T.W."/>
        </authorList>
    </citation>
    <scope>NUCLEOTIDE SEQUENCE [LARGE SCALE GENOMIC DNA]</scope>
    <source>
        <strain evidence="9">NRRL Y-2460</strain>
    </source>
</reference>
<dbReference type="Pfam" id="PF16837">
    <property type="entry name" value="SF3A3"/>
    <property type="match status" value="1"/>
</dbReference>
<sequence>MSRLAENERSIFEELERIEVEISRRIKRNPEVYQSSGGNHNILGGKKRSLRETLLQQHECKLFLDQYSNQCRTLKRLMGSDQDMKNAKIDLNEFESAYDEIKQFHYKYPNNPVDDLSNIYSMFSSNVNTEEVEKRGNKKRRRVILSSFASNLSLQKIFSDEEFFGNYLDLIEFHEKWLNLPGNDARLSYIEYLDIFNKLPNPSNIDLKIEKKTKSYLNYVKDLAEYLKKFYIKIQPLLKPEVSIIRIEQDFEQKWNDVLKDEAERELNSIGKEIKFEKVQEDGIFCKICEKLFSKKTVFDGHLEGKKHKKNFAKLIAGNKVSTITIDEYKEILQKEHIIKEVSLLLAKKISNTRANVERKNFMTDRERFLEIESLRKIEEDELYESSSSSDDKKNGDSDSDDESFSANYSNPLKLPIGFDGRPIPFWLWKLHGLGLEFNCEICGNSKYQGRKNYVKHFTELKHLHGLKCLGIDPSLINVYKGISKIEDAIALNERLTSEHKKDEKFIENLVEVEDDEGNVMSQRDYEDLKKQGLI</sequence>
<evidence type="ECO:0000313" key="8">
    <source>
        <dbReference type="EMBL" id="ODV96175.1"/>
    </source>
</evidence>
<dbReference type="InterPro" id="IPR036236">
    <property type="entry name" value="Znf_C2H2_sf"/>
</dbReference>
<dbReference type="Pfam" id="PF16958">
    <property type="entry name" value="PRP9_N"/>
    <property type="match status" value="1"/>
</dbReference>
<keyword evidence="3" id="KW-0863">Zinc-finger</keyword>
<evidence type="ECO:0000256" key="2">
    <source>
        <dbReference type="ARBA" id="ARBA00022723"/>
    </source>
</evidence>
<dbReference type="PANTHER" id="PTHR12786:SF2">
    <property type="entry name" value="SPLICING FACTOR 3A SUBUNIT 3"/>
    <property type="match status" value="1"/>
</dbReference>
<dbReference type="GO" id="GO:0000974">
    <property type="term" value="C:Prp19 complex"/>
    <property type="evidence" value="ECO:0007669"/>
    <property type="project" value="EnsemblFungi"/>
</dbReference>
<evidence type="ECO:0000313" key="9">
    <source>
        <dbReference type="Proteomes" id="UP000094236"/>
    </source>
</evidence>
<dbReference type="InterPro" id="IPR024598">
    <property type="entry name" value="SF3a60/Prp9_C"/>
</dbReference>
<keyword evidence="2" id="KW-0479">Metal-binding</keyword>
<protein>
    <recommendedName>
        <fullName evidence="7">C2H2-type domain-containing protein</fullName>
    </recommendedName>
</protein>
<dbReference type="PANTHER" id="PTHR12786">
    <property type="entry name" value="SPLICING FACTOR SF3A-RELATED"/>
    <property type="match status" value="1"/>
</dbReference>
<dbReference type="AlphaFoldDB" id="A0A1E4TWP2"/>
<dbReference type="PROSITE" id="PS00028">
    <property type="entry name" value="ZINC_FINGER_C2H2_1"/>
    <property type="match status" value="1"/>
</dbReference>
<dbReference type="GO" id="GO:0003723">
    <property type="term" value="F:RNA binding"/>
    <property type="evidence" value="ECO:0007669"/>
    <property type="project" value="EnsemblFungi"/>
</dbReference>
<keyword evidence="4" id="KW-0862">Zinc</keyword>
<evidence type="ECO:0000256" key="1">
    <source>
        <dbReference type="ARBA" id="ARBA00004123"/>
    </source>
</evidence>
<dbReference type="STRING" id="669874.A0A1E4TWP2"/>
<evidence type="ECO:0000256" key="5">
    <source>
        <dbReference type="ARBA" id="ARBA00023242"/>
    </source>
</evidence>
<dbReference type="Pfam" id="PF11931">
    <property type="entry name" value="SF3a60_Prp9_C"/>
    <property type="match status" value="1"/>
</dbReference>
<dbReference type="Pfam" id="PF12171">
    <property type="entry name" value="zf-C2H2_jaz"/>
    <property type="match status" value="1"/>
</dbReference>
<comment type="subcellular location">
    <subcellularLocation>
        <location evidence="1">Nucleus</location>
    </subcellularLocation>
</comment>
<evidence type="ECO:0000256" key="6">
    <source>
        <dbReference type="SAM" id="MobiDB-lite"/>
    </source>
</evidence>
<dbReference type="SUPFAM" id="SSF57667">
    <property type="entry name" value="beta-beta-alpha zinc fingers"/>
    <property type="match status" value="1"/>
</dbReference>
<dbReference type="GO" id="GO:0071004">
    <property type="term" value="C:U2-type prespliceosome"/>
    <property type="evidence" value="ECO:0007669"/>
    <property type="project" value="EnsemblFungi"/>
</dbReference>
<dbReference type="OrthoDB" id="2160351at2759"/>
<dbReference type="InterPro" id="IPR031590">
    <property type="entry name" value="PRP9_N"/>
</dbReference>
<name>A0A1E4TWP2_PACTA</name>
<organism evidence="8 9">
    <name type="scientific">Pachysolen tannophilus NRRL Y-2460</name>
    <dbReference type="NCBI Taxonomy" id="669874"/>
    <lineage>
        <taxon>Eukaryota</taxon>
        <taxon>Fungi</taxon>
        <taxon>Dikarya</taxon>
        <taxon>Ascomycota</taxon>
        <taxon>Saccharomycotina</taxon>
        <taxon>Pichiomycetes</taxon>
        <taxon>Pachysolenaceae</taxon>
        <taxon>Pachysolen</taxon>
    </lineage>
</organism>
<evidence type="ECO:0000256" key="3">
    <source>
        <dbReference type="ARBA" id="ARBA00022771"/>
    </source>
</evidence>
<accession>A0A1E4TWP2</accession>
<dbReference type="GO" id="GO:0000395">
    <property type="term" value="P:mRNA 5'-splice site recognition"/>
    <property type="evidence" value="ECO:0007669"/>
    <property type="project" value="EnsemblFungi"/>
</dbReference>
<dbReference type="InterPro" id="IPR003604">
    <property type="entry name" value="Matrin/U1-like-C_Znf_C2H2"/>
</dbReference>
<feature type="region of interest" description="Disordered" evidence="6">
    <location>
        <begin position="383"/>
        <end position="405"/>
    </location>
</feature>
<gene>
    <name evidence="8" type="ORF">PACTADRAFT_49571</name>
</gene>
<dbReference type="InterPro" id="IPR013087">
    <property type="entry name" value="Znf_C2H2_type"/>
</dbReference>
<dbReference type="Gene3D" id="3.30.160.60">
    <property type="entry name" value="Classic Zinc Finger"/>
    <property type="match status" value="1"/>
</dbReference>
<dbReference type="Proteomes" id="UP000094236">
    <property type="component" value="Unassembled WGS sequence"/>
</dbReference>
<dbReference type="InterPro" id="IPR051421">
    <property type="entry name" value="RNA_Proc_DNA_Dmg_Regulator"/>
</dbReference>
<proteinExistence type="predicted"/>
<evidence type="ECO:0000256" key="4">
    <source>
        <dbReference type="ARBA" id="ARBA00022833"/>
    </source>
</evidence>
<dbReference type="SMART" id="SM00451">
    <property type="entry name" value="ZnF_U1"/>
    <property type="match status" value="1"/>
</dbReference>
<dbReference type="GO" id="GO:0008270">
    <property type="term" value="F:zinc ion binding"/>
    <property type="evidence" value="ECO:0007669"/>
    <property type="project" value="UniProtKB-KW"/>
</dbReference>
<dbReference type="InterPro" id="IPR031774">
    <property type="entry name" value="SF3A3_dom"/>
</dbReference>
<keyword evidence="5" id="KW-0539">Nucleus</keyword>